<dbReference type="STRING" id="405436.SAMN05444365_103532"/>
<dbReference type="AlphaFoldDB" id="A0A1H3MW01"/>
<reference evidence="3" key="1">
    <citation type="submission" date="2016-10" db="EMBL/GenBank/DDBJ databases">
        <authorList>
            <person name="Varghese N."/>
            <person name="Submissions S."/>
        </authorList>
    </citation>
    <scope>NUCLEOTIDE SEQUENCE [LARGE SCALE GENOMIC DNA]</scope>
    <source>
        <strain evidence="3">DSM 45245</strain>
    </source>
</reference>
<dbReference type="Gene3D" id="3.30.530.20">
    <property type="match status" value="1"/>
</dbReference>
<dbReference type="EMBL" id="FNPH01000003">
    <property type="protein sequence ID" value="SDY80385.1"/>
    <property type="molecule type" value="Genomic_DNA"/>
</dbReference>
<gene>
    <name evidence="2" type="ORF">SAMN05444365_103532</name>
</gene>
<feature type="compositionally biased region" description="Basic and acidic residues" evidence="1">
    <location>
        <begin position="152"/>
        <end position="162"/>
    </location>
</feature>
<feature type="region of interest" description="Disordered" evidence="1">
    <location>
        <begin position="126"/>
        <end position="162"/>
    </location>
</feature>
<proteinExistence type="predicted"/>
<organism evidence="2 3">
    <name type="scientific">Micromonospora pattaloongensis</name>
    <dbReference type="NCBI Taxonomy" id="405436"/>
    <lineage>
        <taxon>Bacteria</taxon>
        <taxon>Bacillati</taxon>
        <taxon>Actinomycetota</taxon>
        <taxon>Actinomycetes</taxon>
        <taxon>Micromonosporales</taxon>
        <taxon>Micromonosporaceae</taxon>
        <taxon>Micromonospora</taxon>
    </lineage>
</organism>
<evidence type="ECO:0000256" key="1">
    <source>
        <dbReference type="SAM" id="MobiDB-lite"/>
    </source>
</evidence>
<dbReference type="OrthoDB" id="3695445at2"/>
<dbReference type="Proteomes" id="UP000242415">
    <property type="component" value="Unassembled WGS sequence"/>
</dbReference>
<dbReference type="RefSeq" id="WP_091555561.1">
    <property type="nucleotide sequence ID" value="NZ_FNPH01000003.1"/>
</dbReference>
<evidence type="ECO:0000313" key="3">
    <source>
        <dbReference type="Proteomes" id="UP000242415"/>
    </source>
</evidence>
<protein>
    <submittedName>
        <fullName evidence="2">Uncharacterized protein</fullName>
    </submittedName>
</protein>
<dbReference type="InterPro" id="IPR023393">
    <property type="entry name" value="START-like_dom_sf"/>
</dbReference>
<evidence type="ECO:0000313" key="2">
    <source>
        <dbReference type="EMBL" id="SDY80385.1"/>
    </source>
</evidence>
<accession>A0A1H3MW01</accession>
<keyword evidence="3" id="KW-1185">Reference proteome</keyword>
<sequence>MKLVNWGTAAAVVAAGGAVARRLLGGDGQWPPRSVAPARASRWHVVTINRPIDQVAPGGGIPEPLAQLGDAVEVQLRPAPGGRGTELAVRLRHGESAGVAGGAARISGTDPRRAVRAALRQAKQVAETGEVLSPDAPPTARETLLNSPLEYATRHGREEGRL</sequence>
<name>A0A1H3MW01_9ACTN</name>